<name>A0AAE0GNC4_9CHLO</name>
<dbReference type="Gene3D" id="3.20.20.105">
    <property type="entry name" value="Queuine tRNA-ribosyltransferase-like"/>
    <property type="match status" value="1"/>
</dbReference>
<dbReference type="Proteomes" id="UP001190700">
    <property type="component" value="Unassembled WGS sequence"/>
</dbReference>
<reference evidence="2 3" key="1">
    <citation type="journal article" date="2015" name="Genome Biol. Evol.">
        <title>Comparative Genomics of a Bacterivorous Green Alga Reveals Evolutionary Causalities and Consequences of Phago-Mixotrophic Mode of Nutrition.</title>
        <authorList>
            <person name="Burns J.A."/>
            <person name="Paasch A."/>
            <person name="Narechania A."/>
            <person name="Kim E."/>
        </authorList>
    </citation>
    <scope>NUCLEOTIDE SEQUENCE [LARGE SCALE GENOMIC DNA]</scope>
    <source>
        <strain evidence="2 3">PLY_AMNH</strain>
    </source>
</reference>
<dbReference type="InterPro" id="IPR002616">
    <property type="entry name" value="tRNA_ribo_trans-like"/>
</dbReference>
<dbReference type="PANTHER" id="PTHR46064">
    <property type="entry name" value="QUEUINE TRNA-RIBOSYLTRANSFERASE ACCESSORY SUBUNIT 2"/>
    <property type="match status" value="1"/>
</dbReference>
<feature type="domain" description="tRNA-guanine(15) transglycosylase-like" evidence="1">
    <location>
        <begin position="13"/>
        <end position="227"/>
    </location>
</feature>
<dbReference type="NCBIfam" id="TIGR00449">
    <property type="entry name" value="tgt_general"/>
    <property type="match status" value="1"/>
</dbReference>
<dbReference type="InterPro" id="IPR036511">
    <property type="entry name" value="TGT-like_sf"/>
</dbReference>
<dbReference type="Pfam" id="PF01702">
    <property type="entry name" value="TGT"/>
    <property type="match status" value="1"/>
</dbReference>
<evidence type="ECO:0000313" key="3">
    <source>
        <dbReference type="Proteomes" id="UP001190700"/>
    </source>
</evidence>
<dbReference type="PANTHER" id="PTHR46064:SF1">
    <property type="entry name" value="QUEUINE TRNA-RIBOSYLTRANSFERASE ACCESSORY SUBUNIT 2"/>
    <property type="match status" value="1"/>
</dbReference>
<keyword evidence="3" id="KW-1185">Reference proteome</keyword>
<dbReference type="SUPFAM" id="SSF51713">
    <property type="entry name" value="tRNA-guanine transglycosylase"/>
    <property type="match status" value="1"/>
</dbReference>
<evidence type="ECO:0000313" key="2">
    <source>
        <dbReference type="EMBL" id="KAK3281233.1"/>
    </source>
</evidence>
<organism evidence="2 3">
    <name type="scientific">Cymbomonas tetramitiformis</name>
    <dbReference type="NCBI Taxonomy" id="36881"/>
    <lineage>
        <taxon>Eukaryota</taxon>
        <taxon>Viridiplantae</taxon>
        <taxon>Chlorophyta</taxon>
        <taxon>Pyramimonadophyceae</taxon>
        <taxon>Pyramimonadales</taxon>
        <taxon>Pyramimonadaceae</taxon>
        <taxon>Cymbomonas</taxon>
    </lineage>
</organism>
<gene>
    <name evidence="2" type="ORF">CYMTET_10963</name>
</gene>
<sequence>MAFSFSITATNDEARAGVLSTAHGQLQTPGLLLHTSRGLLPFITKDNLETLRPEAAALQICAAHFMEYPGPKDLQAMRLGAHGLTGLDDYMLLANPRDPIMFCTTNKPEKADQGPQLVTPGGFRKVTPQTYMDTIAALQPDVFITLPDEVPGGSSRKRIKQSVDRTLKWGEACVEQHKQKPVAEGRAAVFVAVAGGDLPIERERAAEGAAKLAPDGFALIGFGVGRARTDPGSGVSVAFQASGVLPACFVVGSATEGAGARHNVEKQCILSHPSEVSRFQQGATSDVNHCRGGSAAATGVPGGRRRCVEGWRVALELRGALSGF</sequence>
<dbReference type="AlphaFoldDB" id="A0AAE0GNC4"/>
<accession>A0AAE0GNC4</accession>
<dbReference type="EMBL" id="LGRX02003935">
    <property type="protein sequence ID" value="KAK3281233.1"/>
    <property type="molecule type" value="Genomic_DNA"/>
</dbReference>
<evidence type="ECO:0000259" key="1">
    <source>
        <dbReference type="Pfam" id="PF01702"/>
    </source>
</evidence>
<dbReference type="InterPro" id="IPR050852">
    <property type="entry name" value="Queuine_tRNA-ribosyltrfase"/>
</dbReference>
<dbReference type="GO" id="GO:0006400">
    <property type="term" value="P:tRNA modification"/>
    <property type="evidence" value="ECO:0007669"/>
    <property type="project" value="InterPro"/>
</dbReference>
<comment type="caution">
    <text evidence="2">The sequence shown here is derived from an EMBL/GenBank/DDBJ whole genome shotgun (WGS) entry which is preliminary data.</text>
</comment>
<protein>
    <recommendedName>
        <fullName evidence="1">tRNA-guanine(15) transglycosylase-like domain-containing protein</fullName>
    </recommendedName>
</protein>
<proteinExistence type="predicted"/>